<dbReference type="PANTHER" id="PTHR33878:SF4">
    <property type="entry name" value="OS08G0558900 PROTEIN"/>
    <property type="match status" value="1"/>
</dbReference>
<dbReference type="EMBL" id="GGEC01012444">
    <property type="protein sequence ID" value="MBW92927.1"/>
    <property type="molecule type" value="Transcribed_RNA"/>
</dbReference>
<proteinExistence type="predicted"/>
<feature type="region of interest" description="Disordered" evidence="1">
    <location>
        <begin position="62"/>
        <end position="93"/>
    </location>
</feature>
<organism evidence="2">
    <name type="scientific">Rhizophora mucronata</name>
    <name type="common">Asiatic mangrove</name>
    <dbReference type="NCBI Taxonomy" id="61149"/>
    <lineage>
        <taxon>Eukaryota</taxon>
        <taxon>Viridiplantae</taxon>
        <taxon>Streptophyta</taxon>
        <taxon>Embryophyta</taxon>
        <taxon>Tracheophyta</taxon>
        <taxon>Spermatophyta</taxon>
        <taxon>Magnoliopsida</taxon>
        <taxon>eudicotyledons</taxon>
        <taxon>Gunneridae</taxon>
        <taxon>Pentapetalae</taxon>
        <taxon>rosids</taxon>
        <taxon>fabids</taxon>
        <taxon>Malpighiales</taxon>
        <taxon>Rhizophoraceae</taxon>
        <taxon>Rhizophora</taxon>
    </lineage>
</organism>
<reference evidence="2" key="1">
    <citation type="submission" date="2018-02" db="EMBL/GenBank/DDBJ databases">
        <title>Rhizophora mucronata_Transcriptome.</title>
        <authorList>
            <person name="Meera S.P."/>
            <person name="Sreeshan A."/>
            <person name="Augustine A."/>
        </authorList>
    </citation>
    <scope>NUCLEOTIDE SEQUENCE</scope>
    <source>
        <tissue evidence="2">Leaf</tissue>
    </source>
</reference>
<dbReference type="PANTHER" id="PTHR33878">
    <property type="entry name" value="OS08G0559000 PROTEIN"/>
    <property type="match status" value="1"/>
</dbReference>
<evidence type="ECO:0000256" key="1">
    <source>
        <dbReference type="SAM" id="MobiDB-lite"/>
    </source>
</evidence>
<sequence>MTTGITLCRLGTRSALSRLSLARTMESTRRQATRYFSDDKGRILSEEERAKENVYIQKWERERLEKQKHKAEKEKAQKEKESSENRTENPQQG</sequence>
<dbReference type="InterPro" id="IPR045284">
    <property type="entry name" value="At2g27730-like"/>
</dbReference>
<feature type="compositionally biased region" description="Basic and acidic residues" evidence="1">
    <location>
        <begin position="62"/>
        <end position="87"/>
    </location>
</feature>
<protein>
    <submittedName>
        <fullName evidence="2">Uncharacterized protein At2g27730 isoform X2</fullName>
    </submittedName>
</protein>
<dbReference type="AlphaFoldDB" id="A0A2P2JHH2"/>
<name>A0A2P2JHH2_RHIMU</name>
<accession>A0A2P2JHH2</accession>
<evidence type="ECO:0000313" key="2">
    <source>
        <dbReference type="EMBL" id="MBW92927.1"/>
    </source>
</evidence>